<dbReference type="CDD" id="cd07067">
    <property type="entry name" value="HP_PGM_like"/>
    <property type="match status" value="1"/>
</dbReference>
<dbReference type="Gene3D" id="3.40.50.1240">
    <property type="entry name" value="Phosphoglycerate mutase-like"/>
    <property type="match status" value="1"/>
</dbReference>
<keyword evidence="2" id="KW-1185">Reference proteome</keyword>
<organism evidence="1 2">
    <name type="scientific">Dongia mobilis</name>
    <dbReference type="NCBI Taxonomy" id="578943"/>
    <lineage>
        <taxon>Bacteria</taxon>
        <taxon>Pseudomonadati</taxon>
        <taxon>Pseudomonadota</taxon>
        <taxon>Alphaproteobacteria</taxon>
        <taxon>Rhodospirillales</taxon>
        <taxon>Dongiaceae</taxon>
        <taxon>Dongia</taxon>
    </lineage>
</organism>
<dbReference type="RefSeq" id="WP_133612911.1">
    <property type="nucleotide sequence ID" value="NZ_SNYW01000007.1"/>
</dbReference>
<dbReference type="PANTHER" id="PTHR48100:SF1">
    <property type="entry name" value="HISTIDINE PHOSPHATASE FAMILY PROTEIN-RELATED"/>
    <property type="match status" value="1"/>
</dbReference>
<evidence type="ECO:0000313" key="2">
    <source>
        <dbReference type="Proteomes" id="UP000295783"/>
    </source>
</evidence>
<gene>
    <name evidence="1" type="ORF">A8950_1410</name>
</gene>
<protein>
    <submittedName>
        <fullName evidence="1">Broad specificity phosphatase PhoE</fullName>
    </submittedName>
</protein>
<sequence>MDHTETKLWLVRHAPVIGAHGRIYGQDDFDCDCSDEALFRGLAGFLPQEAVWVATHLRRTHQTLAALHRGQGREPVEPLIERDLVEQHFGAWQGLTYAELDASRDGAYHRFWHAPATERPPGGESFADVVNRVEKALLRLTLAHAGNDIVVVTHGGTIRAALAAALNIEPERALGFSVDNCSVTRLDHIEGQSFGAAWRVAFVNRRAV</sequence>
<accession>A0A4R6WPT9</accession>
<dbReference type="InterPro" id="IPR050275">
    <property type="entry name" value="PGM_Phosphatase"/>
</dbReference>
<name>A0A4R6WPT9_9PROT</name>
<dbReference type="SMART" id="SM00855">
    <property type="entry name" value="PGAM"/>
    <property type="match status" value="1"/>
</dbReference>
<evidence type="ECO:0000313" key="1">
    <source>
        <dbReference type="EMBL" id="TDQ83125.1"/>
    </source>
</evidence>
<dbReference type="EMBL" id="SNYW01000007">
    <property type="protein sequence ID" value="TDQ83125.1"/>
    <property type="molecule type" value="Genomic_DNA"/>
</dbReference>
<reference evidence="1 2" key="1">
    <citation type="submission" date="2019-03" db="EMBL/GenBank/DDBJ databases">
        <title>Genomic Encyclopedia of Type Strains, Phase III (KMG-III): the genomes of soil and plant-associated and newly described type strains.</title>
        <authorList>
            <person name="Whitman W."/>
        </authorList>
    </citation>
    <scope>NUCLEOTIDE SEQUENCE [LARGE SCALE GENOMIC DNA]</scope>
    <source>
        <strain evidence="1 2">CGMCC 1.7660</strain>
    </source>
</reference>
<dbReference type="InterPro" id="IPR013078">
    <property type="entry name" value="His_Pase_superF_clade-1"/>
</dbReference>
<dbReference type="SUPFAM" id="SSF53254">
    <property type="entry name" value="Phosphoglycerate mutase-like"/>
    <property type="match status" value="1"/>
</dbReference>
<dbReference type="InterPro" id="IPR029033">
    <property type="entry name" value="His_PPase_superfam"/>
</dbReference>
<proteinExistence type="predicted"/>
<dbReference type="GO" id="GO:0005737">
    <property type="term" value="C:cytoplasm"/>
    <property type="evidence" value="ECO:0007669"/>
    <property type="project" value="TreeGrafter"/>
</dbReference>
<comment type="caution">
    <text evidence="1">The sequence shown here is derived from an EMBL/GenBank/DDBJ whole genome shotgun (WGS) entry which is preliminary data.</text>
</comment>
<dbReference type="Pfam" id="PF00300">
    <property type="entry name" value="His_Phos_1"/>
    <property type="match status" value="1"/>
</dbReference>
<dbReference type="GO" id="GO:0016791">
    <property type="term" value="F:phosphatase activity"/>
    <property type="evidence" value="ECO:0007669"/>
    <property type="project" value="TreeGrafter"/>
</dbReference>
<dbReference type="OrthoDB" id="8347407at2"/>
<dbReference type="AlphaFoldDB" id="A0A4R6WPT9"/>
<dbReference type="PANTHER" id="PTHR48100">
    <property type="entry name" value="BROAD-SPECIFICITY PHOSPHATASE YOR283W-RELATED"/>
    <property type="match status" value="1"/>
</dbReference>
<dbReference type="Proteomes" id="UP000295783">
    <property type="component" value="Unassembled WGS sequence"/>
</dbReference>